<evidence type="ECO:0000313" key="3">
    <source>
        <dbReference type="Proteomes" id="UP001321700"/>
    </source>
</evidence>
<evidence type="ECO:0000259" key="1">
    <source>
        <dbReference type="PROSITE" id="PS51833"/>
    </source>
</evidence>
<accession>A0ABU3KHP8</accession>
<proteinExistence type="predicted"/>
<reference evidence="2 3" key="1">
    <citation type="submission" date="2023-08" db="EMBL/GenBank/DDBJ databases">
        <title>Rhodoferax potami sp. nov. and Rhodoferax mekongensis sp. nov., isolated from the Mekong River in Thailand.</title>
        <authorList>
            <person name="Kitikhun S."/>
            <person name="Charoenyingcharoen P."/>
            <person name="Siriarchawattana P."/>
            <person name="Likhitrattanapisal S."/>
            <person name="Nilsakha T."/>
            <person name="Chanpet A."/>
            <person name="Rattanawaree P."/>
            <person name="Ingsriswang S."/>
        </authorList>
    </citation>
    <scope>NUCLEOTIDE SEQUENCE [LARGE SCALE GENOMIC DNA]</scope>
    <source>
        <strain evidence="2 3">TBRC 17660</strain>
    </source>
</reference>
<dbReference type="RefSeq" id="WP_313873128.1">
    <property type="nucleotide sequence ID" value="NZ_JAVBIK010000001.1"/>
</dbReference>
<keyword evidence="3" id="KW-1185">Reference proteome</keyword>
<evidence type="ECO:0000313" key="2">
    <source>
        <dbReference type="EMBL" id="MDT7517290.1"/>
    </source>
</evidence>
<dbReference type="InterPro" id="IPR052340">
    <property type="entry name" value="RNase_Y/CdgJ"/>
</dbReference>
<dbReference type="PANTHER" id="PTHR33525">
    <property type="match status" value="1"/>
</dbReference>
<dbReference type="InterPro" id="IPR013976">
    <property type="entry name" value="HDOD"/>
</dbReference>
<dbReference type="Gene3D" id="1.10.3210.10">
    <property type="entry name" value="Hypothetical protein af1432"/>
    <property type="match status" value="1"/>
</dbReference>
<sequence length="273" mass="29737">MADINTFIQAVKLPVMPEVAQALIRTLTDDDADVVTVRDIIAKDPALTTTLLRMANSALFGLSRTVTTLDTAVSVVGMAQIRARALGICMSQVFKLPDGINRLEFWRYSMVSAGYSKFLAHQLRLDEQQAWLTATMLRLGELLVALHTPAVIADLEAKPCEPGERWAREQRLVGHHEGEITGEIARRWDFPDEVVHALTHCAAPLAAAAPSKLCAVVHLGALWADQSKTLAEVQAAIAASPQDVMDFLGLDAQKLIDTAPDPEQFSDISALLH</sequence>
<dbReference type="PANTHER" id="PTHR33525:SF3">
    <property type="entry name" value="RIBONUCLEASE Y"/>
    <property type="match status" value="1"/>
</dbReference>
<dbReference type="PROSITE" id="PS51833">
    <property type="entry name" value="HDOD"/>
    <property type="match status" value="1"/>
</dbReference>
<dbReference type="SUPFAM" id="SSF109604">
    <property type="entry name" value="HD-domain/PDEase-like"/>
    <property type="match status" value="1"/>
</dbReference>
<feature type="domain" description="HDOD" evidence="1">
    <location>
        <begin position="13"/>
        <end position="204"/>
    </location>
</feature>
<name>A0ABU3KHP8_9BURK</name>
<dbReference type="Pfam" id="PF08668">
    <property type="entry name" value="HDOD"/>
    <property type="match status" value="1"/>
</dbReference>
<protein>
    <submittedName>
        <fullName evidence="2">HDOD domain-containing protein</fullName>
    </submittedName>
</protein>
<gene>
    <name evidence="2" type="ORF">RAE19_00785</name>
</gene>
<organism evidence="2 3">
    <name type="scientific">Rhodoferax potami</name>
    <dbReference type="NCBI Taxonomy" id="3068338"/>
    <lineage>
        <taxon>Bacteria</taxon>
        <taxon>Pseudomonadati</taxon>
        <taxon>Pseudomonadota</taxon>
        <taxon>Betaproteobacteria</taxon>
        <taxon>Burkholderiales</taxon>
        <taxon>Comamonadaceae</taxon>
        <taxon>Rhodoferax</taxon>
    </lineage>
</organism>
<comment type="caution">
    <text evidence="2">The sequence shown here is derived from an EMBL/GenBank/DDBJ whole genome shotgun (WGS) entry which is preliminary data.</text>
</comment>
<dbReference type="EMBL" id="JAVBIK010000001">
    <property type="protein sequence ID" value="MDT7517290.1"/>
    <property type="molecule type" value="Genomic_DNA"/>
</dbReference>
<dbReference type="Proteomes" id="UP001321700">
    <property type="component" value="Unassembled WGS sequence"/>
</dbReference>